<geneLocation type="plasmid" evidence="3 4">
    <name>pCSL1</name>
</geneLocation>
<gene>
    <name evidence="3" type="ordered locus">pCSL0080</name>
</gene>
<reference evidence="3 4" key="1">
    <citation type="journal article" date="2008" name="J. Bacteriol.">
        <title>Genome of the actinomycete plant pathogen Clavibacter michiganensis subsp. sepedonicus suggests recent niche adaptation.</title>
        <authorList>
            <person name="Bentley S.D."/>
            <person name="Corton C."/>
            <person name="Brown S.E."/>
            <person name="Barron A."/>
            <person name="Clark L."/>
            <person name="Doggett J."/>
            <person name="Harris B."/>
            <person name="Ormond D."/>
            <person name="Quail M.A."/>
            <person name="May G."/>
            <person name="Francis D."/>
            <person name="Knudson D."/>
            <person name="Parkhill J."/>
            <person name="Ishimaru C.A."/>
        </authorList>
    </citation>
    <scope>NUCLEOTIDE SEQUENCE [LARGE SCALE GENOMIC DNA]</scope>
    <source>
        <strain evidence="4">ATCC 33113 / DSM 20744 / JCM 9667 / LMG 2889 / ICMP 2535 / C-1</strain>
    </source>
</reference>
<dbReference type="Pfam" id="PF08666">
    <property type="entry name" value="SAF"/>
    <property type="match status" value="1"/>
</dbReference>
<feature type="compositionally biased region" description="Low complexity" evidence="1">
    <location>
        <begin position="8"/>
        <end position="20"/>
    </location>
</feature>
<dbReference type="AlphaFoldDB" id="B0RJD3"/>
<name>B0RJD3_CLASE</name>
<feature type="region of interest" description="Disordered" evidence="1">
    <location>
        <begin position="1"/>
        <end position="20"/>
    </location>
</feature>
<dbReference type="CDD" id="cd11614">
    <property type="entry name" value="SAF_CpaB_FlgA_like"/>
    <property type="match status" value="1"/>
</dbReference>
<organism evidence="3 4">
    <name type="scientific">Clavibacter sepedonicus</name>
    <name type="common">Clavibacter michiganensis subsp. sepedonicus</name>
    <dbReference type="NCBI Taxonomy" id="31964"/>
    <lineage>
        <taxon>Bacteria</taxon>
        <taxon>Bacillati</taxon>
        <taxon>Actinomycetota</taxon>
        <taxon>Actinomycetes</taxon>
        <taxon>Micrococcales</taxon>
        <taxon>Microbacteriaceae</taxon>
        <taxon>Clavibacter</taxon>
    </lineage>
</organism>
<keyword evidence="2" id="KW-0472">Membrane</keyword>
<sequence>MTVTDAVPATSATATRAPSSAARADSITPVRVKRPWTWKAGAIALIVAGALGGVFIYSSNSNSQQVFVSSRDIARGQIISQTDLGTLDISQGQNTQGIPVADAADVIGQTATVDLPAGSLVTSSSVAPALSVPDGKALVGLTLKRTQLPAQALVADDHVAIVPVAADAAAAATGAVTSGSSAVAGDVSATARDEAADTITVDVYVPATAAADLTSRAAAGAVAIYLTPEGK</sequence>
<keyword evidence="2" id="KW-0812">Transmembrane</keyword>
<evidence type="ECO:0000256" key="2">
    <source>
        <dbReference type="SAM" id="Phobius"/>
    </source>
</evidence>
<dbReference type="KEGG" id="cms:pCSL0080"/>
<dbReference type="InterPro" id="IPR013974">
    <property type="entry name" value="SAF"/>
</dbReference>
<feature type="transmembrane region" description="Helical" evidence="2">
    <location>
        <begin position="36"/>
        <end position="57"/>
    </location>
</feature>
<keyword evidence="3" id="KW-0614">Plasmid</keyword>
<dbReference type="eggNOG" id="COG1261">
    <property type="taxonomic scope" value="Bacteria"/>
</dbReference>
<dbReference type="EMBL" id="AM849036">
    <property type="protein sequence ID" value="CAQ03323.1"/>
    <property type="molecule type" value="Genomic_DNA"/>
</dbReference>
<dbReference type="Gene3D" id="3.90.1210.10">
    <property type="entry name" value="Antifreeze-like/N-acetylneuraminic acid synthase C-terminal domain"/>
    <property type="match status" value="1"/>
</dbReference>
<evidence type="ECO:0000313" key="4">
    <source>
        <dbReference type="Proteomes" id="UP000001318"/>
    </source>
</evidence>
<evidence type="ECO:0000256" key="1">
    <source>
        <dbReference type="SAM" id="MobiDB-lite"/>
    </source>
</evidence>
<dbReference type="GeneID" id="29472819"/>
<dbReference type="RefSeq" id="WP_012300389.1">
    <property type="nucleotide sequence ID" value="NC_010408.1"/>
</dbReference>
<dbReference type="SMART" id="SM00858">
    <property type="entry name" value="SAF"/>
    <property type="match status" value="1"/>
</dbReference>
<protein>
    <submittedName>
        <fullName evidence="3">Uncharacterized protein</fullName>
    </submittedName>
</protein>
<accession>B0RJD3</accession>
<keyword evidence="2" id="KW-1133">Transmembrane helix</keyword>
<keyword evidence="4" id="KW-1185">Reference proteome</keyword>
<evidence type="ECO:0000313" key="3">
    <source>
        <dbReference type="EMBL" id="CAQ03323.1"/>
    </source>
</evidence>
<dbReference type="HOGENOM" id="CLU_078491_3_0_11"/>
<proteinExistence type="predicted"/>
<dbReference type="Proteomes" id="UP000001318">
    <property type="component" value="Plasmid pCSL1"/>
</dbReference>